<name>A0A1I1V603_9BACT</name>
<sequence>MPSTTTIRSPSVACCALLLAASLAFAASAASLYVDAAEALQDEAQRDAWYSLLARLKRDFDDICGDTFCEGEYSNIEPLRYLCSVDRVNGRIGTCVWLFAASDEQIDPATGEILEQPKFWRCPTPLAPDTTIDALLSAVAGPSPLYAPLPGTDRSIYDGLVDCL</sequence>
<accession>A0A1I1V603</accession>
<keyword evidence="1" id="KW-0732">Signal</keyword>
<evidence type="ECO:0000313" key="2">
    <source>
        <dbReference type="EMBL" id="SFD76513.1"/>
    </source>
</evidence>
<evidence type="ECO:0000313" key="3">
    <source>
        <dbReference type="Proteomes" id="UP000199400"/>
    </source>
</evidence>
<reference evidence="3" key="1">
    <citation type="submission" date="2016-10" db="EMBL/GenBank/DDBJ databases">
        <authorList>
            <person name="Varghese N."/>
            <person name="Submissions S."/>
        </authorList>
    </citation>
    <scope>NUCLEOTIDE SEQUENCE [LARGE SCALE GENOMIC DNA]</scope>
    <source>
        <strain evidence="3">ATCC 25963</strain>
    </source>
</reference>
<feature type="chain" id="PRO_5011606389" evidence="1">
    <location>
        <begin position="27"/>
        <end position="164"/>
    </location>
</feature>
<organism evidence="2 3">
    <name type="scientific">Nannocystis exedens</name>
    <dbReference type="NCBI Taxonomy" id="54"/>
    <lineage>
        <taxon>Bacteria</taxon>
        <taxon>Pseudomonadati</taxon>
        <taxon>Myxococcota</taxon>
        <taxon>Polyangia</taxon>
        <taxon>Nannocystales</taxon>
        <taxon>Nannocystaceae</taxon>
        <taxon>Nannocystis</taxon>
    </lineage>
</organism>
<dbReference type="EMBL" id="FOMX01000004">
    <property type="protein sequence ID" value="SFD76513.1"/>
    <property type="molecule type" value="Genomic_DNA"/>
</dbReference>
<protein>
    <submittedName>
        <fullName evidence="2">Uncharacterized protein</fullName>
    </submittedName>
</protein>
<keyword evidence="3" id="KW-1185">Reference proteome</keyword>
<dbReference type="OrthoDB" id="5957117at2"/>
<dbReference type="RefSeq" id="WP_096330217.1">
    <property type="nucleotide sequence ID" value="NZ_FOMX01000004.1"/>
</dbReference>
<dbReference type="AlphaFoldDB" id="A0A1I1V603"/>
<evidence type="ECO:0000256" key="1">
    <source>
        <dbReference type="SAM" id="SignalP"/>
    </source>
</evidence>
<feature type="signal peptide" evidence="1">
    <location>
        <begin position="1"/>
        <end position="26"/>
    </location>
</feature>
<gene>
    <name evidence="2" type="ORF">SAMN02745121_01459</name>
</gene>
<dbReference type="Proteomes" id="UP000199400">
    <property type="component" value="Unassembled WGS sequence"/>
</dbReference>
<proteinExistence type="predicted"/>